<accession>A0ABU8RN11</accession>
<evidence type="ECO:0000313" key="1">
    <source>
        <dbReference type="EMBL" id="MEJ5946493.1"/>
    </source>
</evidence>
<reference evidence="1 2" key="1">
    <citation type="journal article" date="2017" name="Int. J. Syst. Evol. Microbiol.">
        <title>Pseudokineococcus basanitobsidens sp. nov., isolated from volcanic rock.</title>
        <authorList>
            <person name="Lee D.W."/>
            <person name="Park M.Y."/>
            <person name="Kim J.J."/>
            <person name="Kim B.S."/>
        </authorList>
    </citation>
    <scope>NUCLEOTIDE SEQUENCE [LARGE SCALE GENOMIC DNA]</scope>
    <source>
        <strain evidence="1 2">DSM 103726</strain>
    </source>
</reference>
<keyword evidence="2" id="KW-1185">Reference proteome</keyword>
<comment type="caution">
    <text evidence="1">The sequence shown here is derived from an EMBL/GenBank/DDBJ whole genome shotgun (WGS) entry which is preliminary data.</text>
</comment>
<gene>
    <name evidence="1" type="ORF">WDZ17_14445</name>
</gene>
<dbReference type="EMBL" id="JBBIAA010000024">
    <property type="protein sequence ID" value="MEJ5946493.1"/>
    <property type="molecule type" value="Genomic_DNA"/>
</dbReference>
<evidence type="ECO:0000313" key="2">
    <source>
        <dbReference type="Proteomes" id="UP001387100"/>
    </source>
</evidence>
<proteinExistence type="predicted"/>
<dbReference type="Proteomes" id="UP001387100">
    <property type="component" value="Unassembled WGS sequence"/>
</dbReference>
<organism evidence="1 2">
    <name type="scientific">Pseudokineococcus basanitobsidens</name>
    <dbReference type="NCBI Taxonomy" id="1926649"/>
    <lineage>
        <taxon>Bacteria</taxon>
        <taxon>Bacillati</taxon>
        <taxon>Actinomycetota</taxon>
        <taxon>Actinomycetes</taxon>
        <taxon>Kineosporiales</taxon>
        <taxon>Kineosporiaceae</taxon>
        <taxon>Pseudokineococcus</taxon>
    </lineage>
</organism>
<name>A0ABU8RN11_9ACTN</name>
<protein>
    <submittedName>
        <fullName evidence="1">Uncharacterized protein</fullName>
    </submittedName>
</protein>
<dbReference type="RefSeq" id="WP_339575876.1">
    <property type="nucleotide sequence ID" value="NZ_JBBIAA010000024.1"/>
</dbReference>
<sequence>MSGDDVVPSPGPGPDAGPTHAALLAARALVVHDLAARGLDAAPVVDLVDARVRERRWWLDAWPEGAEHVAGQVAQDVQEALLDELGTRWPLCPLPHEDAPPSGREPHALHVLPDLGPDPHWVCEESGDALAPLGALPR</sequence>